<sequence length="85" mass="8410">MNTVKCGSEPARDSGVSVSVSVECYTAIASRLAPTGGCVVSGNTNPGTRAGVCGVPLQPYTSAAIAALKVLLGRMALLVSSGLAK</sequence>
<dbReference type="EMBL" id="CP024081">
    <property type="protein sequence ID" value="AVU76498.1"/>
    <property type="molecule type" value="Genomic_DNA"/>
</dbReference>
<evidence type="ECO:0000313" key="1">
    <source>
        <dbReference type="EMBL" id="AVU76498.1"/>
    </source>
</evidence>
<proteinExistence type="predicted"/>
<name>A0ABM6UG70_9PSED</name>
<protein>
    <submittedName>
        <fullName evidence="1">Uncharacterized protein</fullName>
    </submittedName>
</protein>
<organism evidence="1 2">
    <name type="scientific">Pseudomonas rhizophila</name>
    <dbReference type="NCBI Taxonomy" id="2045200"/>
    <lineage>
        <taxon>Bacteria</taxon>
        <taxon>Pseudomonadati</taxon>
        <taxon>Pseudomonadota</taxon>
        <taxon>Gammaproteobacteria</taxon>
        <taxon>Pseudomonadales</taxon>
        <taxon>Pseudomonadaceae</taxon>
        <taxon>Pseudomonas</taxon>
    </lineage>
</organism>
<dbReference type="Proteomes" id="UP000241936">
    <property type="component" value="Chromosome"/>
</dbReference>
<evidence type="ECO:0000313" key="2">
    <source>
        <dbReference type="Proteomes" id="UP000241936"/>
    </source>
</evidence>
<gene>
    <name evidence="1" type="ORF">CRX69_15335</name>
</gene>
<keyword evidence="2" id="KW-1185">Reference proteome</keyword>
<reference evidence="1 2" key="1">
    <citation type="journal article" date="2018" name="Front. Microbiol.">
        <title>Pseudomonas rhizophila S211, a New Plant Growth-Promoting Rhizobacterium with Potential in Pesticide-Bioremediation.</title>
        <authorList>
            <person name="Hassen W."/>
            <person name="Neifar M."/>
            <person name="Cherif H."/>
            <person name="Najjari A."/>
            <person name="Chouchane H."/>
            <person name="Driouich R.C."/>
            <person name="Salah A."/>
            <person name="Naili F."/>
            <person name="Mosbah A."/>
            <person name="Souissi Y."/>
            <person name="Raddadi N."/>
            <person name="Ouzari H.I."/>
            <person name="Fava F."/>
            <person name="Cherif A."/>
        </authorList>
    </citation>
    <scope>NUCLEOTIDE SEQUENCE [LARGE SCALE GENOMIC DNA]</scope>
    <source>
        <strain evidence="1 2">S211</strain>
    </source>
</reference>
<accession>A0ABM6UG70</accession>